<dbReference type="GO" id="GO:0004185">
    <property type="term" value="F:serine-type carboxypeptidase activity"/>
    <property type="evidence" value="ECO:0007669"/>
    <property type="project" value="InterPro"/>
</dbReference>
<dbReference type="PRINTS" id="PR00724">
    <property type="entry name" value="CRBOXYPTASEC"/>
</dbReference>
<dbReference type="InterPro" id="IPR001563">
    <property type="entry name" value="Peptidase_S10"/>
</dbReference>
<dbReference type="Proteomes" id="UP000887566">
    <property type="component" value="Unplaced"/>
</dbReference>
<sequence>KKKHSTVTITEIEETEEDKWYEEKRGYASVRPDAHLFWWMYNKPDGGRHRPLLLWLQGGPGVSGGYGDIEEIGPLTMDGSARNKTWLRQADLIFIDNPVGAGFSYVTDQSAYTKNLTGIVNDLVSWAKIFFSEHPKFRSRPFYIAGQSYGGKVSAAFAKELHRQMQEGSLQINLKGILLVGAWISPMDFLFSYGTYLNAHSRISKAQSKKLTEAAMLCNSKANSWADKAQCFGESQMMTMDFEKDVNFYNVNEVSTYEEDVTTFAKMKKDENFPDETLFALFNADVYRVNYYARFFLKMNFARKQKHGIIPENITWN</sequence>
<dbReference type="SUPFAM" id="SSF53474">
    <property type="entry name" value="alpha/beta-Hydrolases"/>
    <property type="match status" value="1"/>
</dbReference>
<evidence type="ECO:0000256" key="5">
    <source>
        <dbReference type="ARBA" id="ARBA00022801"/>
    </source>
</evidence>
<comment type="similarity">
    <text evidence="1">Belongs to the peptidase S10 family.</text>
</comment>
<evidence type="ECO:0000256" key="2">
    <source>
        <dbReference type="ARBA" id="ARBA00022645"/>
    </source>
</evidence>
<dbReference type="WBParaSite" id="PSAMB.scaffold10106size4344.g33059.t1">
    <property type="protein sequence ID" value="PSAMB.scaffold10106size4344.g33059.t1"/>
    <property type="gene ID" value="PSAMB.scaffold10106size4344.g33059"/>
</dbReference>
<keyword evidence="4" id="KW-0732">Signal</keyword>
<evidence type="ECO:0000256" key="4">
    <source>
        <dbReference type="ARBA" id="ARBA00022729"/>
    </source>
</evidence>
<dbReference type="Pfam" id="PF00450">
    <property type="entry name" value="Peptidase_S10"/>
    <property type="match status" value="1"/>
</dbReference>
<reference evidence="8" key="1">
    <citation type="submission" date="2022-11" db="UniProtKB">
        <authorList>
            <consortium name="WormBaseParasite"/>
        </authorList>
    </citation>
    <scope>IDENTIFICATION</scope>
</reference>
<accession>A0A914UGU9</accession>
<keyword evidence="5" id="KW-0378">Hydrolase</keyword>
<evidence type="ECO:0000256" key="1">
    <source>
        <dbReference type="ARBA" id="ARBA00009431"/>
    </source>
</evidence>
<keyword evidence="7" id="KW-1185">Reference proteome</keyword>
<dbReference type="PANTHER" id="PTHR11802">
    <property type="entry name" value="SERINE PROTEASE FAMILY S10 SERINE CARBOXYPEPTIDASE"/>
    <property type="match status" value="1"/>
</dbReference>
<dbReference type="Gene3D" id="3.40.50.1820">
    <property type="entry name" value="alpha/beta hydrolase"/>
    <property type="match status" value="1"/>
</dbReference>
<dbReference type="GO" id="GO:0006508">
    <property type="term" value="P:proteolysis"/>
    <property type="evidence" value="ECO:0007669"/>
    <property type="project" value="UniProtKB-KW"/>
</dbReference>
<name>A0A914UGU9_9BILA</name>
<evidence type="ECO:0000256" key="6">
    <source>
        <dbReference type="ARBA" id="ARBA00023180"/>
    </source>
</evidence>
<evidence type="ECO:0000313" key="8">
    <source>
        <dbReference type="WBParaSite" id="PSAMB.scaffold10106size4344.g33059.t1"/>
    </source>
</evidence>
<dbReference type="AlphaFoldDB" id="A0A914UGU9"/>
<organism evidence="7 8">
    <name type="scientific">Plectus sambesii</name>
    <dbReference type="NCBI Taxonomy" id="2011161"/>
    <lineage>
        <taxon>Eukaryota</taxon>
        <taxon>Metazoa</taxon>
        <taxon>Ecdysozoa</taxon>
        <taxon>Nematoda</taxon>
        <taxon>Chromadorea</taxon>
        <taxon>Plectida</taxon>
        <taxon>Plectina</taxon>
        <taxon>Plectoidea</taxon>
        <taxon>Plectidae</taxon>
        <taxon>Plectus</taxon>
    </lineage>
</organism>
<dbReference type="PANTHER" id="PTHR11802:SF3">
    <property type="entry name" value="RETINOID-INDUCIBLE SERINE CARBOXYPEPTIDASE"/>
    <property type="match status" value="1"/>
</dbReference>
<evidence type="ECO:0000313" key="7">
    <source>
        <dbReference type="Proteomes" id="UP000887566"/>
    </source>
</evidence>
<protein>
    <submittedName>
        <fullName evidence="8">Serine carboxypeptidase</fullName>
    </submittedName>
</protein>
<evidence type="ECO:0000256" key="3">
    <source>
        <dbReference type="ARBA" id="ARBA00022670"/>
    </source>
</evidence>
<dbReference type="InterPro" id="IPR029058">
    <property type="entry name" value="AB_hydrolase_fold"/>
</dbReference>
<proteinExistence type="inferred from homology"/>
<keyword evidence="2" id="KW-0121">Carboxypeptidase</keyword>
<keyword evidence="3" id="KW-0645">Protease</keyword>
<keyword evidence="6" id="KW-0325">Glycoprotein</keyword>